<keyword evidence="1" id="KW-1133">Transmembrane helix</keyword>
<keyword evidence="1" id="KW-0472">Membrane</keyword>
<dbReference type="EMBL" id="CP003257">
    <property type="protein sequence ID" value="AEX84880.1"/>
    <property type="molecule type" value="Genomic_DNA"/>
</dbReference>
<feature type="transmembrane region" description="Helical" evidence="1">
    <location>
        <begin position="34"/>
        <end position="53"/>
    </location>
</feature>
<feature type="transmembrane region" description="Helical" evidence="1">
    <location>
        <begin position="59"/>
        <end position="76"/>
    </location>
</feature>
<dbReference type="HOGENOM" id="CLU_1561113_0_0_0"/>
<evidence type="ECO:0000313" key="3">
    <source>
        <dbReference type="Proteomes" id="UP000007161"/>
    </source>
</evidence>
<protein>
    <submittedName>
        <fullName evidence="2">Uncharacterized protein</fullName>
    </submittedName>
</protein>
<feature type="transmembrane region" description="Helical" evidence="1">
    <location>
        <begin position="147"/>
        <end position="166"/>
    </location>
</feature>
<keyword evidence="1" id="KW-0812">Transmembrane</keyword>
<proteinExistence type="predicted"/>
<dbReference type="eggNOG" id="ENOG502ZMPB">
    <property type="taxonomic scope" value="Bacteria"/>
</dbReference>
<evidence type="ECO:0000256" key="1">
    <source>
        <dbReference type="SAM" id="Phobius"/>
    </source>
</evidence>
<dbReference type="OrthoDB" id="47622at2"/>
<accession>H2J4U5</accession>
<dbReference type="STRING" id="443254.Marpi_0437"/>
<gene>
    <name evidence="2" type="ordered locus">Marpi_0437</name>
</gene>
<sequence>MTFYYIYLIFECFVASFLAFFLAQYFIISNKRPFFIIEFFNMYNFLGSVVLLKMLNVEYYKLSNLLLFISLILFYTRSFMTAKDKFDSRFRSMILSFGYTRESYFYRFLMKRILIRGLEGFFFSIAAILMINKIPFWYNFSNNFDEFMYVVLFLFGAGLIKSSNYGKISRT</sequence>
<keyword evidence="3" id="KW-1185">Reference proteome</keyword>
<dbReference type="RefSeq" id="WP_014295952.1">
    <property type="nucleotide sequence ID" value="NC_016751.1"/>
</dbReference>
<dbReference type="AlphaFoldDB" id="H2J4U5"/>
<reference evidence="3" key="2">
    <citation type="submission" date="2012-01" db="EMBL/GenBank/DDBJ databases">
        <title>Complete sequence of chromosome of Marinitoga piezophila KA3.</title>
        <authorList>
            <person name="Lucas S."/>
            <person name="Han J."/>
            <person name="Lapidus A."/>
            <person name="Cheng J.-F."/>
            <person name="Goodwin L."/>
            <person name="Pitluck S."/>
            <person name="Peters L."/>
            <person name="Mikhailova N."/>
            <person name="Teshima H."/>
            <person name="Detter J.C."/>
            <person name="Han C."/>
            <person name="Tapia R."/>
            <person name="Land M."/>
            <person name="Hauser L."/>
            <person name="Kyrpides N."/>
            <person name="Ivanova N."/>
            <person name="Pagani I."/>
            <person name="Jebbar M."/>
            <person name="Vannier P."/>
            <person name="Oger P."/>
            <person name="Cario A."/>
            <person name="Bartlett D."/>
            <person name="Noll K.M."/>
            <person name="Woyke T."/>
        </authorList>
    </citation>
    <scope>NUCLEOTIDE SEQUENCE [LARGE SCALE GENOMIC DNA]</scope>
    <source>
        <strain evidence="3">DSM 14283 / JCM 11233 / KA3</strain>
    </source>
</reference>
<evidence type="ECO:0000313" key="2">
    <source>
        <dbReference type="EMBL" id="AEX84880.1"/>
    </source>
</evidence>
<reference evidence="2 3" key="1">
    <citation type="journal article" date="2012" name="J. Bacteriol.">
        <title>Complete Genome Sequence of the Thermophilic, Piezophilic, Heterotrophic Bacterium Marinitoga piezophila KA3.</title>
        <authorList>
            <person name="Lucas S."/>
            <person name="Han J."/>
            <person name="Lapidus A."/>
            <person name="Cheng J.F."/>
            <person name="Goodwin L.A."/>
            <person name="Pitluck S."/>
            <person name="Peters L."/>
            <person name="Mikhailova N."/>
            <person name="Teshima H."/>
            <person name="Detter J.C."/>
            <person name="Han C."/>
            <person name="Tapia R."/>
            <person name="Land M."/>
            <person name="Hauser L."/>
            <person name="Kyrpides N.C."/>
            <person name="Ivanova N."/>
            <person name="Pagani I."/>
            <person name="Vannier P."/>
            <person name="Oger P."/>
            <person name="Bartlett D.H."/>
            <person name="Noll K.M."/>
            <person name="Woyke T."/>
            <person name="Jebbar M."/>
        </authorList>
    </citation>
    <scope>NUCLEOTIDE SEQUENCE [LARGE SCALE GENOMIC DNA]</scope>
    <source>
        <strain evidence="3">DSM 14283 / JCM 11233 / KA3</strain>
    </source>
</reference>
<organism evidence="2 3">
    <name type="scientific">Marinitoga piezophila (strain DSM 14283 / JCM 11233 / KA3)</name>
    <dbReference type="NCBI Taxonomy" id="443254"/>
    <lineage>
        <taxon>Bacteria</taxon>
        <taxon>Thermotogati</taxon>
        <taxon>Thermotogota</taxon>
        <taxon>Thermotogae</taxon>
        <taxon>Petrotogales</taxon>
        <taxon>Petrotogaceae</taxon>
        <taxon>Marinitoga</taxon>
    </lineage>
</organism>
<feature type="transmembrane region" description="Helical" evidence="1">
    <location>
        <begin position="6"/>
        <end position="27"/>
    </location>
</feature>
<name>H2J4U5_MARPK</name>
<dbReference type="KEGG" id="mpz:Marpi_0437"/>
<dbReference type="Proteomes" id="UP000007161">
    <property type="component" value="Chromosome"/>
</dbReference>
<feature type="transmembrane region" description="Helical" evidence="1">
    <location>
        <begin position="113"/>
        <end position="135"/>
    </location>
</feature>